<evidence type="ECO:0000313" key="2">
    <source>
        <dbReference type="Proteomes" id="UP001160148"/>
    </source>
</evidence>
<reference evidence="1 2" key="1">
    <citation type="submission" date="2023-01" db="EMBL/GenBank/DDBJ databases">
        <authorList>
            <person name="Whitehead M."/>
        </authorList>
    </citation>
    <scope>NUCLEOTIDE SEQUENCE [LARGE SCALE GENOMIC DNA]</scope>
</reference>
<dbReference type="Proteomes" id="UP001160148">
    <property type="component" value="Unassembled WGS sequence"/>
</dbReference>
<gene>
    <name evidence="1" type="ORF">MEUPH1_LOCUS14372</name>
</gene>
<dbReference type="EMBL" id="CARXXK010000002">
    <property type="protein sequence ID" value="CAI6358906.1"/>
    <property type="molecule type" value="Genomic_DNA"/>
</dbReference>
<accession>A0AAV0WSV2</accession>
<dbReference type="AlphaFoldDB" id="A0AAV0WSV2"/>
<evidence type="ECO:0000313" key="1">
    <source>
        <dbReference type="EMBL" id="CAI6358906.1"/>
    </source>
</evidence>
<protein>
    <submittedName>
        <fullName evidence="1">Uncharacterized protein</fullName>
    </submittedName>
</protein>
<organism evidence="1 2">
    <name type="scientific">Macrosiphum euphorbiae</name>
    <name type="common">potato aphid</name>
    <dbReference type="NCBI Taxonomy" id="13131"/>
    <lineage>
        <taxon>Eukaryota</taxon>
        <taxon>Metazoa</taxon>
        <taxon>Ecdysozoa</taxon>
        <taxon>Arthropoda</taxon>
        <taxon>Hexapoda</taxon>
        <taxon>Insecta</taxon>
        <taxon>Pterygota</taxon>
        <taxon>Neoptera</taxon>
        <taxon>Paraneoptera</taxon>
        <taxon>Hemiptera</taxon>
        <taxon>Sternorrhyncha</taxon>
        <taxon>Aphidomorpha</taxon>
        <taxon>Aphidoidea</taxon>
        <taxon>Aphididae</taxon>
        <taxon>Macrosiphini</taxon>
        <taxon>Macrosiphum</taxon>
    </lineage>
</organism>
<dbReference type="PANTHER" id="PTHR46113">
    <property type="entry name" value="SNAC DOMAIN-CONTAINING PROTEIN"/>
    <property type="match status" value="1"/>
</dbReference>
<proteinExistence type="predicted"/>
<comment type="caution">
    <text evidence="1">The sequence shown here is derived from an EMBL/GenBank/DDBJ whole genome shotgun (WGS) entry which is preliminary data.</text>
</comment>
<sequence length="295" mass="34473">MSIIKINEDKEFLTLQRQHGRPGCMLGLDLKLDALEKRKKARVQNEAKLREKIVVETYEEFESGTNSATSSDEEMQDIDNFENETYAGPSKCKRTRKNLMTPHLTSALDKCKISDRNVIHIITACIEAASLSIDDFVLSRSSIKRSRENLRKEVEDKRKIVKIILQENYDEELEVPKRITLKPGEVPEFINREIPIELFTTNSLKFFSRFKISEEFLKIDPVEWKNNLEYNNARDIISSIKIVNDTAERNVKLMEDFNQKITKNEEQKQFLLQVVKDYRTNYPGHSREVLTKILE</sequence>
<dbReference type="PANTHER" id="PTHR46113:SF1">
    <property type="entry name" value="PEPTIDASE M17 LEUCYL AMINOPEPTIDASE N-TERMINAL DOMAIN-CONTAINING PROTEIN"/>
    <property type="match status" value="1"/>
</dbReference>
<name>A0AAV0WSV2_9HEMI</name>
<keyword evidence="2" id="KW-1185">Reference proteome</keyword>